<dbReference type="Pfam" id="PF04198">
    <property type="entry name" value="Sugar-bind"/>
    <property type="match status" value="1"/>
</dbReference>
<evidence type="ECO:0000256" key="3">
    <source>
        <dbReference type="ARBA" id="ARBA00023125"/>
    </source>
</evidence>
<dbReference type="SUPFAM" id="SSF100950">
    <property type="entry name" value="NagB/RpiA/CoA transferase-like"/>
    <property type="match status" value="1"/>
</dbReference>
<name>A0A1I5YMT3_9BACI</name>
<keyword evidence="7" id="KW-1185">Reference proteome</keyword>
<gene>
    <name evidence="6" type="ORF">SAMN02745910_01422</name>
</gene>
<dbReference type="GeneID" id="93710141"/>
<dbReference type="PANTHER" id="PTHR34294:SF12">
    <property type="entry name" value="SUGAR-BINDING TRANSCRIPTIONAL REGULATOR"/>
    <property type="match status" value="1"/>
</dbReference>
<evidence type="ECO:0000313" key="6">
    <source>
        <dbReference type="EMBL" id="SFQ45385.1"/>
    </source>
</evidence>
<protein>
    <submittedName>
        <fullName evidence="6">DNA-binding transcriptional regulator LsrR, DeoR family</fullName>
    </submittedName>
</protein>
<dbReference type="InterPro" id="IPR007324">
    <property type="entry name" value="Sugar-bd_dom_put"/>
</dbReference>
<accession>A0A1I5YMT3</accession>
<dbReference type="PANTHER" id="PTHR34294">
    <property type="entry name" value="TRANSCRIPTIONAL REGULATOR-RELATED"/>
    <property type="match status" value="1"/>
</dbReference>
<feature type="domain" description="Sugar-binding" evidence="5">
    <location>
        <begin position="60"/>
        <end position="315"/>
    </location>
</feature>
<sequence>MLNWEERKQMVKIANLYYIDGWTQQQIAKKVGVSRPIISKLLQRAKDLGIVEVYIKDESAHTVDLELQLEKKYELQDAIVISTVGLTPEMTKRAVGQAGAYYLSKYLKRMNVKRLGISWGSTLAELVKEYPFERREEMNIVPLVGGMGTQHVEIHANQLAYELAKKMGCKCSYLYAPAIVETKELKEHIVAMKEIASVLEEVKEVELALVGIGNPYRGSTMKELNYLQEDDLQNLRKTGAVGDIASRFFDESGETINHPLNDKVIGLSLEDLRGIKEVIGVVEGTHKLESVLAALKGKYLDVLIVDEQTASALLEER</sequence>
<keyword evidence="3 6" id="KW-0238">DNA-binding</keyword>
<evidence type="ECO:0000259" key="5">
    <source>
        <dbReference type="Pfam" id="PF04198"/>
    </source>
</evidence>
<proteinExistence type="inferred from homology"/>
<dbReference type="Gene3D" id="1.10.10.60">
    <property type="entry name" value="Homeodomain-like"/>
    <property type="match status" value="1"/>
</dbReference>
<dbReference type="InterPro" id="IPR037171">
    <property type="entry name" value="NagB/RpiA_transferase-like"/>
</dbReference>
<evidence type="ECO:0000313" key="7">
    <source>
        <dbReference type="Proteomes" id="UP000182762"/>
    </source>
</evidence>
<keyword evidence="4" id="KW-0804">Transcription</keyword>
<dbReference type="GO" id="GO:0003677">
    <property type="term" value="F:DNA binding"/>
    <property type="evidence" value="ECO:0007669"/>
    <property type="project" value="UniProtKB-KW"/>
</dbReference>
<reference evidence="6 7" key="1">
    <citation type="submission" date="2016-10" db="EMBL/GenBank/DDBJ databases">
        <authorList>
            <person name="Varghese N."/>
            <person name="Submissions S."/>
        </authorList>
    </citation>
    <scope>NUCLEOTIDE SEQUENCE [LARGE SCALE GENOMIC DNA]</scope>
    <source>
        <strain evidence="6 7">DSM 13796</strain>
    </source>
</reference>
<dbReference type="Proteomes" id="UP000182762">
    <property type="component" value="Unassembled WGS sequence"/>
</dbReference>
<dbReference type="InterPro" id="IPR051054">
    <property type="entry name" value="SorC_transcr_regulators"/>
</dbReference>
<evidence type="ECO:0000256" key="4">
    <source>
        <dbReference type="ARBA" id="ARBA00023163"/>
    </source>
</evidence>
<dbReference type="RefSeq" id="WP_061802815.1">
    <property type="nucleotide sequence ID" value="NZ_FOXX01000003.1"/>
</dbReference>
<comment type="similarity">
    <text evidence="1">Belongs to the SorC transcriptional regulatory family.</text>
</comment>
<evidence type="ECO:0000256" key="1">
    <source>
        <dbReference type="ARBA" id="ARBA00010466"/>
    </source>
</evidence>
<evidence type="ECO:0000256" key="2">
    <source>
        <dbReference type="ARBA" id="ARBA00023015"/>
    </source>
</evidence>
<dbReference type="EMBL" id="FOXX01000003">
    <property type="protein sequence ID" value="SFQ45385.1"/>
    <property type="molecule type" value="Genomic_DNA"/>
</dbReference>
<organism evidence="6 7">
    <name type="scientific">Priestia endophytica DSM 13796</name>
    <dbReference type="NCBI Taxonomy" id="1121089"/>
    <lineage>
        <taxon>Bacteria</taxon>
        <taxon>Bacillati</taxon>
        <taxon>Bacillota</taxon>
        <taxon>Bacilli</taxon>
        <taxon>Bacillales</taxon>
        <taxon>Bacillaceae</taxon>
        <taxon>Priestia</taxon>
    </lineage>
</organism>
<dbReference type="Gene3D" id="3.40.50.1360">
    <property type="match status" value="1"/>
</dbReference>
<comment type="caution">
    <text evidence="6">The sequence shown here is derived from an EMBL/GenBank/DDBJ whole genome shotgun (WGS) entry which is preliminary data.</text>
</comment>
<keyword evidence="2" id="KW-0805">Transcription regulation</keyword>